<reference evidence="5 6" key="1">
    <citation type="submission" date="2016-01" db="EMBL/GenBank/DDBJ databases">
        <title>Biosynthesis of antibiotic leucinostatins and their inhibition on Phytophthora in bio-control Purpureocillium lilacinum.</title>
        <authorList>
            <person name="Wang G."/>
            <person name="Liu Z."/>
            <person name="Lin R."/>
            <person name="Li E."/>
            <person name="Mao Z."/>
            <person name="Ling J."/>
            <person name="Yin W."/>
            <person name="Xie B."/>
        </authorList>
    </citation>
    <scope>NUCLEOTIDE SEQUENCE [LARGE SCALE GENOMIC DNA]</scope>
    <source>
        <strain evidence="5">PLBJ-1</strain>
    </source>
</reference>
<dbReference type="GO" id="GO:0008270">
    <property type="term" value="F:zinc ion binding"/>
    <property type="evidence" value="ECO:0007669"/>
    <property type="project" value="UniProtKB-KW"/>
</dbReference>
<dbReference type="InterPro" id="IPR038508">
    <property type="entry name" value="ArfGAP_dom_sf"/>
</dbReference>
<dbReference type="GO" id="GO:0005737">
    <property type="term" value="C:cytoplasm"/>
    <property type="evidence" value="ECO:0007669"/>
    <property type="project" value="TreeGrafter"/>
</dbReference>
<dbReference type="EMBL" id="LSBH01000009">
    <property type="protein sequence ID" value="OAQ74593.1"/>
    <property type="molecule type" value="Genomic_DNA"/>
</dbReference>
<evidence type="ECO:0000259" key="3">
    <source>
        <dbReference type="PROSITE" id="PS50030"/>
    </source>
</evidence>
<feature type="region of interest" description="Disordered" evidence="2">
    <location>
        <begin position="498"/>
        <end position="543"/>
    </location>
</feature>
<evidence type="ECO:0000256" key="2">
    <source>
        <dbReference type="SAM" id="MobiDB-lite"/>
    </source>
</evidence>
<dbReference type="CDD" id="cd08204">
    <property type="entry name" value="ArfGap"/>
    <property type="match status" value="1"/>
</dbReference>
<proteinExistence type="predicted"/>
<dbReference type="InterPro" id="IPR015940">
    <property type="entry name" value="UBA"/>
</dbReference>
<dbReference type="AlphaFoldDB" id="A0A179GB38"/>
<keyword evidence="1" id="KW-0863">Zinc-finger</keyword>
<feature type="domain" description="UBA" evidence="3">
    <location>
        <begin position="209"/>
        <end position="251"/>
    </location>
</feature>
<gene>
    <name evidence="5" type="ORF">VFPBJ_09888</name>
</gene>
<feature type="region of interest" description="Disordered" evidence="2">
    <location>
        <begin position="127"/>
        <end position="156"/>
    </location>
</feature>
<evidence type="ECO:0000313" key="5">
    <source>
        <dbReference type="EMBL" id="OAQ74593.1"/>
    </source>
</evidence>
<dbReference type="InterPro" id="IPR051718">
    <property type="entry name" value="ARF_GTPase-activating"/>
</dbReference>
<organism evidence="5 6">
    <name type="scientific">Purpureocillium lilacinum</name>
    <name type="common">Paecilomyces lilacinus</name>
    <dbReference type="NCBI Taxonomy" id="33203"/>
    <lineage>
        <taxon>Eukaryota</taxon>
        <taxon>Fungi</taxon>
        <taxon>Dikarya</taxon>
        <taxon>Ascomycota</taxon>
        <taxon>Pezizomycotina</taxon>
        <taxon>Sordariomycetes</taxon>
        <taxon>Hypocreomycetidae</taxon>
        <taxon>Hypocreales</taxon>
        <taxon>Ophiocordycipitaceae</taxon>
        <taxon>Purpureocillium</taxon>
    </lineage>
</organism>
<feature type="region of interest" description="Disordered" evidence="2">
    <location>
        <begin position="252"/>
        <end position="351"/>
    </location>
</feature>
<comment type="caution">
    <text evidence="5">The sequence shown here is derived from an EMBL/GenBank/DDBJ whole genome shotgun (WGS) entry which is preliminary data.</text>
</comment>
<dbReference type="InterPro" id="IPR009060">
    <property type="entry name" value="UBA-like_sf"/>
</dbReference>
<evidence type="ECO:0000256" key="1">
    <source>
        <dbReference type="PROSITE-ProRule" id="PRU00288"/>
    </source>
</evidence>
<feature type="compositionally biased region" description="Polar residues" evidence="2">
    <location>
        <begin position="321"/>
        <end position="334"/>
    </location>
</feature>
<keyword evidence="1" id="KW-0862">Zinc</keyword>
<sequence>MSSALSKRQQARNEKQLQELVHSVRGNNQCADCHAPNPAWASWSLGVFLCMRCASIHRKLGTHISKVKSLSMDSWSNEQVDNMRKVGNTVSNQIYNPDNKRPPVPVDADEADSAMERFIRQKYMHNVASQSAKPRSQRSDEGTPPPLPPKNSTKFGFRSATSIFPLSSRAKKEAKVAALAEATHNASYDPPVANKPSKVFGATLDYDGPDDSDKKLAKLQDMGFQDSQRNAIILKGVNGNLDRAVEALVRLGEGSRTSPAPPMVPPRENSLRASRSLTPLTSKNSGLGAGLTVPQPSTHDRPTTASTTSTSTNPFDMLTPAQPQTAQSTGTLHNKNPYGNAPLAANNPFGQPSQPLDAVSQAFQGLSVTQQPQSLFPHRTGDVGRQAPQQPPAFQQYMSPSAPSSPSNYQQMNFQSSMTYPQPMSHPQQTLQTNQTGYNPFFSQPSSPTAAMSQQSVSGGTGQMQGGLASNPFARSPTRIASPTLGQIPEQTQTTFLTASPQPLPTNTNPFFTNAVQTPPQQGGANPFGQQQGYGQHTNGQQTYGQQTYGQQAFGQQAYGQQAYGQPSYGQPSFGQQQQPQMQYQPQRQDKASIMALYGQSYQMPQRAATSDANRPAHPATIPEDQAVYTQTAAPPLPLPTAVPSRSASLPVGGGTNPFMSNGATSAAPDPFASSRHISRESMNLGMDMAWTNGRHSPDAFASLSARHV</sequence>
<feature type="compositionally biased region" description="Polar residues" evidence="2">
    <location>
        <begin position="271"/>
        <end position="285"/>
    </location>
</feature>
<dbReference type="Proteomes" id="UP000078240">
    <property type="component" value="Unassembled WGS sequence"/>
</dbReference>
<feature type="compositionally biased region" description="Low complexity" evidence="2">
    <location>
        <begin position="529"/>
        <end position="543"/>
    </location>
</feature>
<dbReference type="PANTHER" id="PTHR45705">
    <property type="entry name" value="FI20236P1"/>
    <property type="match status" value="1"/>
</dbReference>
<feature type="compositionally biased region" description="Polar residues" evidence="2">
    <location>
        <begin position="397"/>
        <end position="409"/>
    </location>
</feature>
<dbReference type="Pfam" id="PF01412">
    <property type="entry name" value="ArfGap"/>
    <property type="match status" value="1"/>
</dbReference>
<accession>A0A179GB38</accession>
<dbReference type="SMART" id="SM00105">
    <property type="entry name" value="ArfGap"/>
    <property type="match status" value="1"/>
</dbReference>
<dbReference type="OrthoDB" id="10266696at2759"/>
<feature type="compositionally biased region" description="Polar residues" evidence="2">
    <location>
        <begin position="498"/>
        <end position="524"/>
    </location>
</feature>
<feature type="compositionally biased region" description="Low complexity" evidence="2">
    <location>
        <begin position="386"/>
        <end position="396"/>
    </location>
</feature>
<feature type="region of interest" description="Disordered" evidence="2">
    <location>
        <begin position="563"/>
        <end position="587"/>
    </location>
</feature>
<dbReference type="FunFam" id="1.10.220.150:FF:000026">
    <property type="entry name" value="GTPase activating protein for Arf, putative"/>
    <property type="match status" value="1"/>
</dbReference>
<dbReference type="InterPro" id="IPR001164">
    <property type="entry name" value="ArfGAP_dom"/>
</dbReference>
<dbReference type="Gene3D" id="1.10.8.10">
    <property type="entry name" value="DNA helicase RuvA subunit, C-terminal domain"/>
    <property type="match status" value="1"/>
</dbReference>
<dbReference type="InterPro" id="IPR037278">
    <property type="entry name" value="ARFGAP/RecO"/>
</dbReference>
<feature type="region of interest" description="Disordered" evidence="2">
    <location>
        <begin position="421"/>
        <end position="481"/>
    </location>
</feature>
<feature type="region of interest" description="Disordered" evidence="2">
    <location>
        <begin position="379"/>
        <end position="409"/>
    </location>
</feature>
<name>A0A179GB38_PURLI</name>
<dbReference type="SUPFAM" id="SSF57863">
    <property type="entry name" value="ArfGap/RecO-like zinc finger"/>
    <property type="match status" value="1"/>
</dbReference>
<dbReference type="Gene3D" id="1.10.220.150">
    <property type="entry name" value="Arf GTPase activating protein"/>
    <property type="match status" value="1"/>
</dbReference>
<dbReference type="SUPFAM" id="SSF46934">
    <property type="entry name" value="UBA-like"/>
    <property type="match status" value="1"/>
</dbReference>
<protein>
    <submittedName>
        <fullName evidence="5">UBA/TS-N domain-containing protein</fullName>
    </submittedName>
</protein>
<dbReference type="PROSITE" id="PS50115">
    <property type="entry name" value="ARFGAP"/>
    <property type="match status" value="1"/>
</dbReference>
<feature type="compositionally biased region" description="Polar residues" evidence="2">
    <location>
        <begin position="421"/>
        <end position="458"/>
    </location>
</feature>
<dbReference type="GO" id="GO:0005096">
    <property type="term" value="F:GTPase activator activity"/>
    <property type="evidence" value="ECO:0007669"/>
    <property type="project" value="InterPro"/>
</dbReference>
<keyword evidence="1" id="KW-0479">Metal-binding</keyword>
<feature type="domain" description="Arf-GAP" evidence="4">
    <location>
        <begin position="15"/>
        <end position="139"/>
    </location>
</feature>
<evidence type="ECO:0000313" key="6">
    <source>
        <dbReference type="Proteomes" id="UP000078240"/>
    </source>
</evidence>
<dbReference type="PRINTS" id="PR00405">
    <property type="entry name" value="REVINTRACTNG"/>
</dbReference>
<feature type="compositionally biased region" description="Low complexity" evidence="2">
    <location>
        <begin position="303"/>
        <end position="312"/>
    </location>
</feature>
<dbReference type="PANTHER" id="PTHR45705:SF7">
    <property type="entry name" value="ACTIVATING PROTEIN FOR ARF, PUTATIVE (AFU_ORTHOLOGUE AFUA_4G09120)-RELATED"/>
    <property type="match status" value="1"/>
</dbReference>
<evidence type="ECO:0000259" key="4">
    <source>
        <dbReference type="PROSITE" id="PS50115"/>
    </source>
</evidence>
<feature type="region of interest" description="Disordered" evidence="2">
    <location>
        <begin position="607"/>
        <end position="627"/>
    </location>
</feature>
<dbReference type="PROSITE" id="PS50030">
    <property type="entry name" value="UBA"/>
    <property type="match status" value="1"/>
</dbReference>